<dbReference type="CDD" id="cd00158">
    <property type="entry name" value="RHOD"/>
    <property type="match status" value="1"/>
</dbReference>
<dbReference type="SMART" id="SM00450">
    <property type="entry name" value="RHOD"/>
    <property type="match status" value="1"/>
</dbReference>
<dbReference type="Proteomes" id="UP001056681">
    <property type="component" value="Chromosome"/>
</dbReference>
<feature type="transmembrane region" description="Helical" evidence="1">
    <location>
        <begin position="12"/>
        <end position="32"/>
    </location>
</feature>
<name>A0ABY4T4B3_9GAMM</name>
<keyword evidence="1" id="KW-0472">Membrane</keyword>
<proteinExistence type="predicted"/>
<dbReference type="PROSITE" id="PS50206">
    <property type="entry name" value="RHODANESE_3"/>
    <property type="match status" value="1"/>
</dbReference>
<feature type="domain" description="Rhodanese" evidence="2">
    <location>
        <begin position="54"/>
        <end position="145"/>
    </location>
</feature>
<dbReference type="InterPro" id="IPR050229">
    <property type="entry name" value="GlpE_sulfurtransferase"/>
</dbReference>
<dbReference type="PANTHER" id="PTHR43031">
    <property type="entry name" value="FAD-DEPENDENT OXIDOREDUCTASE"/>
    <property type="match status" value="1"/>
</dbReference>
<accession>A0ABY4T4B3</accession>
<keyword evidence="1" id="KW-1133">Transmembrane helix</keyword>
<dbReference type="Pfam" id="PF00581">
    <property type="entry name" value="Rhodanese"/>
    <property type="match status" value="1"/>
</dbReference>
<reference evidence="3" key="1">
    <citation type="submission" date="2020-10" db="EMBL/GenBank/DDBJ databases">
        <title>Whole-genome sequence of Luteibacter sp. EIF3.</title>
        <authorList>
            <person name="Friedrich I."/>
            <person name="Hertel R."/>
            <person name="Daniel R."/>
        </authorList>
    </citation>
    <scope>NUCLEOTIDE SEQUENCE</scope>
    <source>
        <strain evidence="3">EIF3</strain>
    </source>
</reference>
<dbReference type="InterPro" id="IPR001763">
    <property type="entry name" value="Rhodanese-like_dom"/>
</dbReference>
<organism evidence="3 4">
    <name type="scientific">Luteibacter flocculans</name>
    <dbReference type="NCBI Taxonomy" id="2780091"/>
    <lineage>
        <taxon>Bacteria</taxon>
        <taxon>Pseudomonadati</taxon>
        <taxon>Pseudomonadota</taxon>
        <taxon>Gammaproteobacteria</taxon>
        <taxon>Lysobacterales</taxon>
        <taxon>Rhodanobacteraceae</taxon>
        <taxon>Luteibacter</taxon>
    </lineage>
</organism>
<evidence type="ECO:0000313" key="4">
    <source>
        <dbReference type="Proteomes" id="UP001056681"/>
    </source>
</evidence>
<keyword evidence="4" id="KW-1185">Reference proteome</keyword>
<evidence type="ECO:0000259" key="2">
    <source>
        <dbReference type="PROSITE" id="PS50206"/>
    </source>
</evidence>
<dbReference type="PANTHER" id="PTHR43031:SF18">
    <property type="entry name" value="RHODANESE-RELATED SULFURTRANSFERASES"/>
    <property type="match status" value="1"/>
</dbReference>
<keyword evidence="1" id="KW-0812">Transmembrane</keyword>
<dbReference type="EMBL" id="CP063231">
    <property type="protein sequence ID" value="URL58140.1"/>
    <property type="molecule type" value="Genomic_DNA"/>
</dbReference>
<sequence length="148" mass="15876">MNDVMQKLPAFASNHTALVAAFVVILIALIAGEVGRLLRKWKPLTPAGLTQLINRDTPLIIDLSASADYEKAHVPGAKNVAMSQFDPETQKDLSKAKDLPVVLVDKDGRGVGKAANRLIKAGFTKVFVLDGGTYAWQTAQLPVAKGKK</sequence>
<gene>
    <name evidence="3" type="ORF">IM816_16300</name>
</gene>
<evidence type="ECO:0000256" key="1">
    <source>
        <dbReference type="SAM" id="Phobius"/>
    </source>
</evidence>
<protein>
    <submittedName>
        <fullName evidence="3">Rhodanese-like domain-containing protein</fullName>
    </submittedName>
</protein>
<dbReference type="Gene3D" id="3.40.250.10">
    <property type="entry name" value="Rhodanese-like domain"/>
    <property type="match status" value="1"/>
</dbReference>
<evidence type="ECO:0000313" key="3">
    <source>
        <dbReference type="EMBL" id="URL58140.1"/>
    </source>
</evidence>
<dbReference type="SUPFAM" id="SSF52821">
    <property type="entry name" value="Rhodanese/Cell cycle control phosphatase"/>
    <property type="match status" value="1"/>
</dbReference>
<dbReference type="RefSeq" id="WP_250338888.1">
    <property type="nucleotide sequence ID" value="NZ_CP063231.1"/>
</dbReference>
<dbReference type="InterPro" id="IPR036873">
    <property type="entry name" value="Rhodanese-like_dom_sf"/>
</dbReference>